<accession>A0AAD5NKA9</accession>
<proteinExistence type="inferred from homology"/>
<dbReference type="PANTHER" id="PTHR46598">
    <property type="entry name" value="BNAC05G43320D PROTEIN"/>
    <property type="match status" value="1"/>
</dbReference>
<keyword evidence="5" id="KW-1185">Reference proteome</keyword>
<dbReference type="EMBL" id="JAJSOW010000106">
    <property type="protein sequence ID" value="KAI9161893.1"/>
    <property type="molecule type" value="Genomic_DNA"/>
</dbReference>
<evidence type="ECO:0000256" key="2">
    <source>
        <dbReference type="ARBA" id="ARBA00022737"/>
    </source>
</evidence>
<dbReference type="Pfam" id="PF13041">
    <property type="entry name" value="PPR_2"/>
    <property type="match status" value="1"/>
</dbReference>
<dbReference type="InterPro" id="IPR002885">
    <property type="entry name" value="PPR_rpt"/>
</dbReference>
<dbReference type="Pfam" id="PF01535">
    <property type="entry name" value="PPR"/>
    <property type="match status" value="2"/>
</dbReference>
<evidence type="ECO:0008006" key="6">
    <source>
        <dbReference type="Google" id="ProtNLM"/>
    </source>
</evidence>
<comment type="caution">
    <text evidence="4">The sequence shown here is derived from an EMBL/GenBank/DDBJ whole genome shotgun (WGS) entry which is preliminary data.</text>
</comment>
<dbReference type="Gene3D" id="1.25.40.10">
    <property type="entry name" value="Tetratricopeptide repeat domain"/>
    <property type="match status" value="3"/>
</dbReference>
<protein>
    <recommendedName>
        <fullName evidence="6">Pentatricopeptide repeat-containing protein</fullName>
    </recommendedName>
</protein>
<dbReference type="Pfam" id="PF13812">
    <property type="entry name" value="PPR_3"/>
    <property type="match status" value="1"/>
</dbReference>
<dbReference type="AlphaFoldDB" id="A0AAD5NKA9"/>
<dbReference type="Proteomes" id="UP001064489">
    <property type="component" value="Chromosome 2"/>
</dbReference>
<reference evidence="4" key="1">
    <citation type="journal article" date="2022" name="Plant J.">
        <title>Strategies of tolerance reflected in two North American maple genomes.</title>
        <authorList>
            <person name="McEvoy S.L."/>
            <person name="Sezen U.U."/>
            <person name="Trouern-Trend A."/>
            <person name="McMahon S.M."/>
            <person name="Schaberg P.G."/>
            <person name="Yang J."/>
            <person name="Wegrzyn J.L."/>
            <person name="Swenson N.G."/>
        </authorList>
    </citation>
    <scope>NUCLEOTIDE SEQUENCE</scope>
    <source>
        <strain evidence="4">91603</strain>
    </source>
</reference>
<organism evidence="4 5">
    <name type="scientific">Acer negundo</name>
    <name type="common">Box elder</name>
    <dbReference type="NCBI Taxonomy" id="4023"/>
    <lineage>
        <taxon>Eukaryota</taxon>
        <taxon>Viridiplantae</taxon>
        <taxon>Streptophyta</taxon>
        <taxon>Embryophyta</taxon>
        <taxon>Tracheophyta</taxon>
        <taxon>Spermatophyta</taxon>
        <taxon>Magnoliopsida</taxon>
        <taxon>eudicotyledons</taxon>
        <taxon>Gunneridae</taxon>
        <taxon>Pentapetalae</taxon>
        <taxon>rosids</taxon>
        <taxon>malvids</taxon>
        <taxon>Sapindales</taxon>
        <taxon>Sapindaceae</taxon>
        <taxon>Hippocastanoideae</taxon>
        <taxon>Acereae</taxon>
        <taxon>Acer</taxon>
    </lineage>
</organism>
<dbReference type="PROSITE" id="PS51375">
    <property type="entry name" value="PPR"/>
    <property type="match status" value="2"/>
</dbReference>
<keyword evidence="2" id="KW-0677">Repeat</keyword>
<reference evidence="4" key="2">
    <citation type="submission" date="2023-02" db="EMBL/GenBank/DDBJ databases">
        <authorList>
            <person name="Swenson N.G."/>
            <person name="Wegrzyn J.L."/>
            <person name="Mcevoy S.L."/>
        </authorList>
    </citation>
    <scope>NUCLEOTIDE SEQUENCE</scope>
    <source>
        <strain evidence="4">91603</strain>
        <tissue evidence="4">Leaf</tissue>
    </source>
</reference>
<evidence type="ECO:0000313" key="4">
    <source>
        <dbReference type="EMBL" id="KAI9161893.1"/>
    </source>
</evidence>
<comment type="similarity">
    <text evidence="1">Belongs to the PPR family. P subfamily.</text>
</comment>
<dbReference type="InterPro" id="IPR011990">
    <property type="entry name" value="TPR-like_helical_dom_sf"/>
</dbReference>
<evidence type="ECO:0000256" key="3">
    <source>
        <dbReference type="PROSITE-ProRule" id="PRU00708"/>
    </source>
</evidence>
<evidence type="ECO:0000313" key="5">
    <source>
        <dbReference type="Proteomes" id="UP001064489"/>
    </source>
</evidence>
<sequence>MEGFPRKSIVNKLLTSFAESLEAKWLEKAYGLVERAFEESKHNLLEKETLIYLSLGLAKCGSPIPVSTVLRKLVAMEQYPPVTAWSAILAHMSLTAPGAYLAAELILEIGYLFQDGRVDPRKKSNAPLIAMKPNTNSYNIVLAGCLLFETTRKAEQLLDMMPRIAVKADANLLIIMAHVYERNGRREELRKLQRHIDEVYNLSDIQFRQFYNCLLSCHLKFGDLDSASKMVLEMIQKAKEARNSLAASTFAFDATGNDNRSPSGQISGQHLIPRKLDGLKNDKFIENDIISYEEFARDRNFMNLEAEAKRVLQTLLAKLQMQVELITTEHGILQPTERIYVKLVKAFLEAGKTKDLVQFLLKAEKEDTRVSNDDSALGHVINSCISLGWLDQAHDLLDEMRLAGVRASSSVYASLLKAYIKANRAGEVTALLRDARSAGVQLDSSCYEALIQSKVIQKDDQGALHLFKEMKVAKIPRSGHQEFEMLVKGCEENREASLMSKLLKEIKEGQRDDNGVHDWNNVIHFFSKKRLMQDAEKALKKMRSLGHSPNAQTFHSMVTGYAAIGGKYTEVTELWGEMKSFASATSMKFDQELLDSVLYTFVRGGFFPRANEAVHMMEKGNMFIDKYKYRTLFLKYHKTLYKGKAPKFQTEAQLKKREAALTFKSWVGLT</sequence>
<gene>
    <name evidence="4" type="ORF">LWI28_021798</name>
</gene>
<evidence type="ECO:0000256" key="1">
    <source>
        <dbReference type="ARBA" id="ARBA00007626"/>
    </source>
</evidence>
<name>A0AAD5NKA9_ACENE</name>
<dbReference type="PANTHER" id="PTHR46598:SF1">
    <property type="entry name" value="OS10G0422566 PROTEIN"/>
    <property type="match status" value="1"/>
</dbReference>
<feature type="repeat" description="PPR" evidence="3">
    <location>
        <begin position="373"/>
        <end position="407"/>
    </location>
</feature>
<feature type="repeat" description="PPR" evidence="3">
    <location>
        <begin position="515"/>
        <end position="549"/>
    </location>
</feature>
<dbReference type="NCBIfam" id="TIGR00756">
    <property type="entry name" value="PPR"/>
    <property type="match status" value="1"/>
</dbReference>